<keyword evidence="9" id="KW-1185">Reference proteome</keyword>
<comment type="cofactor">
    <cofactor evidence="4">
        <name>Zn(2+)</name>
        <dbReference type="ChEBI" id="CHEBI:29105"/>
    </cofactor>
    <text evidence="4">Binds 2 Zn(2+) ions.</text>
</comment>
<evidence type="ECO:0000256" key="7">
    <source>
        <dbReference type="SAM" id="SignalP"/>
    </source>
</evidence>
<evidence type="ECO:0000256" key="1">
    <source>
        <dbReference type="ARBA" id="ARBA00022553"/>
    </source>
</evidence>
<keyword evidence="3 7" id="KW-0732">Signal</keyword>
<evidence type="ECO:0000313" key="8">
    <source>
        <dbReference type="EMBL" id="SLJ95482.1"/>
    </source>
</evidence>
<evidence type="ECO:0000256" key="6">
    <source>
        <dbReference type="PIRSR" id="PIRSR031924-51"/>
    </source>
</evidence>
<dbReference type="EMBL" id="FVZE01000002">
    <property type="protein sequence ID" value="SLJ95482.1"/>
    <property type="molecule type" value="Genomic_DNA"/>
</dbReference>
<evidence type="ECO:0000256" key="5">
    <source>
        <dbReference type="PIRSR" id="PIRSR031924-50"/>
    </source>
</evidence>
<protein>
    <recommendedName>
        <fullName evidence="4">Alkaline phosphatase</fullName>
        <ecNumber evidence="4">3.1.3.1</ecNumber>
    </recommendedName>
</protein>
<evidence type="ECO:0000256" key="3">
    <source>
        <dbReference type="ARBA" id="ARBA00022729"/>
    </source>
</evidence>
<dbReference type="Proteomes" id="UP000190989">
    <property type="component" value="Unassembled WGS sequence"/>
</dbReference>
<dbReference type="Pfam" id="PF01663">
    <property type="entry name" value="Phosphodiest"/>
    <property type="match status" value="1"/>
</dbReference>
<dbReference type="AlphaFoldDB" id="A0A1U6HI85"/>
<feature type="active site" description="Phosphothreonine intermediate" evidence="5">
    <location>
        <position position="92"/>
    </location>
</feature>
<dbReference type="GO" id="GO:0004035">
    <property type="term" value="F:alkaline phosphatase activity"/>
    <property type="evidence" value="ECO:0007669"/>
    <property type="project" value="UniProtKB-EC"/>
</dbReference>
<dbReference type="SUPFAM" id="SSF53649">
    <property type="entry name" value="Alkaline phosphatase-like"/>
    <property type="match status" value="1"/>
</dbReference>
<reference evidence="9" key="1">
    <citation type="submission" date="2017-02" db="EMBL/GenBank/DDBJ databases">
        <authorList>
            <person name="Varghese N."/>
            <person name="Submissions S."/>
        </authorList>
    </citation>
    <scope>NUCLEOTIDE SEQUENCE [LARGE SCALE GENOMIC DNA]</scope>
    <source>
        <strain evidence="9">SM117</strain>
    </source>
</reference>
<gene>
    <name evidence="8" type="ORF">SAMN06295987_102480</name>
</gene>
<comment type="function">
    <text evidence="4">Alkaline phosphatase with broad substrate specificity.</text>
</comment>
<dbReference type="PANTHER" id="PTHR10151:SF120">
    <property type="entry name" value="BIS(5'-ADENOSYL)-TRIPHOSPHATASE"/>
    <property type="match status" value="1"/>
</dbReference>
<feature type="binding site" evidence="6">
    <location>
        <position position="113"/>
    </location>
    <ligand>
        <name>substrate</name>
    </ligand>
</feature>
<evidence type="ECO:0000256" key="4">
    <source>
        <dbReference type="PIRNR" id="PIRNR031924"/>
    </source>
</evidence>
<dbReference type="InterPro" id="IPR017850">
    <property type="entry name" value="Alkaline_phosphatase_core_sf"/>
</dbReference>
<dbReference type="RefSeq" id="WP_079730109.1">
    <property type="nucleotide sequence ID" value="NZ_FVZE01000002.1"/>
</dbReference>
<dbReference type="GO" id="GO:0046872">
    <property type="term" value="F:metal ion binding"/>
    <property type="evidence" value="ECO:0007669"/>
    <property type="project" value="UniProtKB-KW"/>
</dbReference>
<accession>A0A1U6HI85</accession>
<dbReference type="PIRSF" id="PIRSF031924">
    <property type="entry name" value="Pi-irrepressible_AP"/>
    <property type="match status" value="1"/>
</dbReference>
<evidence type="ECO:0000313" key="9">
    <source>
        <dbReference type="Proteomes" id="UP000190989"/>
    </source>
</evidence>
<dbReference type="STRING" id="428990.SAMN06295987_102480"/>
<organism evidence="8 9">
    <name type="scientific">Novosphingobium mathurense</name>
    <dbReference type="NCBI Taxonomy" id="428990"/>
    <lineage>
        <taxon>Bacteria</taxon>
        <taxon>Pseudomonadati</taxon>
        <taxon>Pseudomonadota</taxon>
        <taxon>Alphaproteobacteria</taxon>
        <taxon>Sphingomonadales</taxon>
        <taxon>Sphingomonadaceae</taxon>
        <taxon>Novosphingobium</taxon>
    </lineage>
</organism>
<evidence type="ECO:0000256" key="2">
    <source>
        <dbReference type="ARBA" id="ARBA00022723"/>
    </source>
</evidence>
<keyword evidence="2 4" id="KW-0479">Metal-binding</keyword>
<dbReference type="Gene3D" id="3.30.1360.150">
    <property type="match status" value="1"/>
</dbReference>
<dbReference type="PANTHER" id="PTHR10151">
    <property type="entry name" value="ECTONUCLEOTIDE PYROPHOSPHATASE/PHOSPHODIESTERASE"/>
    <property type="match status" value="1"/>
</dbReference>
<feature type="signal peptide" evidence="7">
    <location>
        <begin position="1"/>
        <end position="26"/>
    </location>
</feature>
<feature type="binding site" evidence="6">
    <location>
        <begin position="174"/>
        <end position="176"/>
    </location>
    <ligand>
        <name>substrate</name>
    </ligand>
</feature>
<dbReference type="Gene3D" id="3.40.720.10">
    <property type="entry name" value="Alkaline Phosphatase, subunit A"/>
    <property type="match status" value="1"/>
</dbReference>
<sequence length="561" mass="59273">MPFASRLCLAPLVLAGFAALSAPAFAEEAPSPQAPAAEAAQEKPKLIVAIAVDQFSADLFAQYREHYSHGLGRLLKGAVFPSGFQSHAATETCPGHSTLLTGVHPARTGIIANNWYVPGIGREDKQVYCAEDENNPQSTSDDPVVSPDHLKAPTLGDLMKQRNPAALNVAVSAKDRAVVMMSGHTADAAYWFKGKGFTSYADRKLSPAAEAENAALAQTVGAGGGDLPVPGWCGAVDRALPLGGFSIGTYRFPLKSGDFKGFSLSPRMDAATTDMAVRLVDEMGLGKDDVTDVLSVSYSATDKVGHAYGTEGVEMCIQMAQLDQSIGTLLDALDARGIDYLVVLSADHGGIDAPERLREQGVPDAARLDPSLTGKALSQAVSQDTGITAKSGPLLYGAGGSGDIWLADGLSKKQRQKVIAALVARLKANPQIAAVYTADELKAVKVPSGNPQDWSMIERVAASYNPDHSGEVLMMTGRAVVPGTEPRPGYTATHGSPWDYDRRVPMLFWRRGMVTMEQPQPVETVDIAPTLAAQIGLVEPAGTWDGRCLDIDASEADSCSR</sequence>
<keyword evidence="4" id="KW-0862">Zinc</keyword>
<dbReference type="CDD" id="cd16016">
    <property type="entry name" value="AP-SPAP"/>
    <property type="match status" value="1"/>
</dbReference>
<feature type="chain" id="PRO_5012956512" description="Alkaline phosphatase" evidence="7">
    <location>
        <begin position="27"/>
        <end position="561"/>
    </location>
</feature>
<comment type="catalytic activity">
    <reaction evidence="4">
        <text>a phosphate monoester + H2O = an alcohol + phosphate</text>
        <dbReference type="Rhea" id="RHEA:15017"/>
        <dbReference type="ChEBI" id="CHEBI:15377"/>
        <dbReference type="ChEBI" id="CHEBI:30879"/>
        <dbReference type="ChEBI" id="CHEBI:43474"/>
        <dbReference type="ChEBI" id="CHEBI:67140"/>
        <dbReference type="EC" id="3.1.3.1"/>
    </reaction>
</comment>
<name>A0A1U6HI85_9SPHN</name>
<dbReference type="InterPro" id="IPR002591">
    <property type="entry name" value="Phosphodiest/P_Trfase"/>
</dbReference>
<proteinExistence type="predicted"/>
<keyword evidence="1 5" id="KW-0597">Phosphoprotein</keyword>
<dbReference type="EC" id="3.1.3.1" evidence="4"/>
<dbReference type="InterPro" id="IPR026263">
    <property type="entry name" value="Alkaline_phosphatase_prok"/>
</dbReference>